<accession>A0A0F8YC15</accession>
<evidence type="ECO:0000313" key="1">
    <source>
        <dbReference type="EMBL" id="KKK78893.1"/>
    </source>
</evidence>
<gene>
    <name evidence="1" type="ORF">LCGC14_2838970</name>
</gene>
<sequence length="47" mass="5096">MGTQHQNLMANPLLNKPELLQLLGNYGLASGASARHIKQPCLILDLV</sequence>
<name>A0A0F8YC15_9ZZZZ</name>
<protein>
    <submittedName>
        <fullName evidence="1">Uncharacterized protein</fullName>
    </submittedName>
</protein>
<dbReference type="EMBL" id="LAZR01054280">
    <property type="protein sequence ID" value="KKK78893.1"/>
    <property type="molecule type" value="Genomic_DNA"/>
</dbReference>
<comment type="caution">
    <text evidence="1">The sequence shown here is derived from an EMBL/GenBank/DDBJ whole genome shotgun (WGS) entry which is preliminary data.</text>
</comment>
<dbReference type="AlphaFoldDB" id="A0A0F8YC15"/>
<reference evidence="1" key="1">
    <citation type="journal article" date="2015" name="Nature">
        <title>Complex archaea that bridge the gap between prokaryotes and eukaryotes.</title>
        <authorList>
            <person name="Spang A."/>
            <person name="Saw J.H."/>
            <person name="Jorgensen S.L."/>
            <person name="Zaremba-Niedzwiedzka K."/>
            <person name="Martijn J."/>
            <person name="Lind A.E."/>
            <person name="van Eijk R."/>
            <person name="Schleper C."/>
            <person name="Guy L."/>
            <person name="Ettema T.J."/>
        </authorList>
    </citation>
    <scope>NUCLEOTIDE SEQUENCE</scope>
</reference>
<organism evidence="1">
    <name type="scientific">marine sediment metagenome</name>
    <dbReference type="NCBI Taxonomy" id="412755"/>
    <lineage>
        <taxon>unclassified sequences</taxon>
        <taxon>metagenomes</taxon>
        <taxon>ecological metagenomes</taxon>
    </lineage>
</organism>
<proteinExistence type="predicted"/>